<dbReference type="CDD" id="cd08553">
    <property type="entry name" value="PIN_Fcf1-like"/>
    <property type="match status" value="1"/>
</dbReference>
<dbReference type="PROSITE" id="PS50939">
    <property type="entry name" value="CYTOCHROME_B561"/>
    <property type="match status" value="1"/>
</dbReference>
<dbReference type="GO" id="GO:0140571">
    <property type="term" value="F:transmembrane ascorbate ferrireductase activity"/>
    <property type="evidence" value="ECO:0007669"/>
    <property type="project" value="UniProtKB-EC"/>
</dbReference>
<dbReference type="InterPro" id="IPR006984">
    <property type="entry name" value="Fcf1/UTP23"/>
</dbReference>
<feature type="domain" description="Cytochrome b561" evidence="21">
    <location>
        <begin position="13"/>
        <end position="217"/>
    </location>
</feature>
<dbReference type="SUPFAM" id="SSF88723">
    <property type="entry name" value="PIN domain-like"/>
    <property type="match status" value="1"/>
</dbReference>
<evidence type="ECO:0000256" key="2">
    <source>
        <dbReference type="ARBA" id="ARBA00004141"/>
    </source>
</evidence>
<evidence type="ECO:0000256" key="15">
    <source>
        <dbReference type="ARBA" id="ARBA00024225"/>
    </source>
</evidence>
<keyword evidence="5" id="KW-0690">Ribosome biogenesis</keyword>
<keyword evidence="12" id="KW-0408">Iron</keyword>
<accession>A0AA35YET6</accession>
<evidence type="ECO:0000256" key="12">
    <source>
        <dbReference type="ARBA" id="ARBA00023004"/>
    </source>
</evidence>
<keyword evidence="23" id="KW-1185">Reference proteome</keyword>
<evidence type="ECO:0000256" key="9">
    <source>
        <dbReference type="ARBA" id="ARBA00022723"/>
    </source>
</evidence>
<dbReference type="GO" id="GO:0006364">
    <property type="term" value="P:rRNA processing"/>
    <property type="evidence" value="ECO:0007669"/>
    <property type="project" value="UniProtKB-KW"/>
</dbReference>
<dbReference type="InterPro" id="IPR006593">
    <property type="entry name" value="Cyt_b561/ferric_Rdtase_TM"/>
</dbReference>
<dbReference type="GO" id="GO:0046872">
    <property type="term" value="F:metal ion binding"/>
    <property type="evidence" value="ECO:0007669"/>
    <property type="project" value="UniProtKB-KW"/>
</dbReference>
<feature type="transmembrane region" description="Helical" evidence="20">
    <location>
        <begin position="50"/>
        <end position="69"/>
    </location>
</feature>
<comment type="catalytic activity">
    <reaction evidence="18">
        <text>Fe(3+)(out) + L-ascorbate(in) = monodehydro-L-ascorbate radical(in) + Fe(2+)(out) + H(+)</text>
        <dbReference type="Rhea" id="RHEA:30403"/>
        <dbReference type="ChEBI" id="CHEBI:15378"/>
        <dbReference type="ChEBI" id="CHEBI:29033"/>
        <dbReference type="ChEBI" id="CHEBI:29034"/>
        <dbReference type="ChEBI" id="CHEBI:38290"/>
        <dbReference type="ChEBI" id="CHEBI:59513"/>
        <dbReference type="EC" id="7.2.1.3"/>
    </reaction>
</comment>
<dbReference type="AlphaFoldDB" id="A0AA35YET6"/>
<gene>
    <name evidence="22" type="ORF">LSALG_LOCUS12793</name>
</gene>
<keyword evidence="4" id="KW-0813">Transport</keyword>
<keyword evidence="6" id="KW-0698">rRNA processing</keyword>
<evidence type="ECO:0000256" key="10">
    <source>
        <dbReference type="ARBA" id="ARBA00022982"/>
    </source>
</evidence>
<dbReference type="Gene3D" id="3.40.50.1010">
    <property type="entry name" value="5'-nuclease"/>
    <property type="match status" value="1"/>
</dbReference>
<evidence type="ECO:0000256" key="16">
    <source>
        <dbReference type="ARBA" id="ARBA00037300"/>
    </source>
</evidence>
<evidence type="ECO:0000313" key="23">
    <source>
        <dbReference type="Proteomes" id="UP001177003"/>
    </source>
</evidence>
<evidence type="ECO:0000256" key="3">
    <source>
        <dbReference type="ARBA" id="ARBA00004604"/>
    </source>
</evidence>
<evidence type="ECO:0000256" key="13">
    <source>
        <dbReference type="ARBA" id="ARBA00023136"/>
    </source>
</evidence>
<evidence type="ECO:0000256" key="18">
    <source>
        <dbReference type="ARBA" id="ARBA00051575"/>
    </source>
</evidence>
<evidence type="ECO:0000256" key="17">
    <source>
        <dbReference type="ARBA" id="ARBA00038503"/>
    </source>
</evidence>
<evidence type="ECO:0000313" key="22">
    <source>
        <dbReference type="EMBL" id="CAI9272581.1"/>
    </source>
</evidence>
<feature type="transmembrane region" description="Helical" evidence="20">
    <location>
        <begin position="114"/>
        <end position="141"/>
    </location>
</feature>
<name>A0AA35YET6_LACSI</name>
<keyword evidence="13 20" id="KW-0472">Membrane</keyword>
<dbReference type="Pfam" id="PF24779">
    <property type="entry name" value="UTP23_sensor"/>
    <property type="match status" value="1"/>
</dbReference>
<reference evidence="22" key="1">
    <citation type="submission" date="2023-04" db="EMBL/GenBank/DDBJ databases">
        <authorList>
            <person name="Vijverberg K."/>
            <person name="Xiong W."/>
            <person name="Schranz E."/>
        </authorList>
    </citation>
    <scope>NUCLEOTIDE SEQUENCE</scope>
</reference>
<dbReference type="InterPro" id="IPR043205">
    <property type="entry name" value="CYB561/CYBRD1-like"/>
</dbReference>
<dbReference type="EC" id="7.2.1.3" evidence="15"/>
<keyword evidence="10" id="KW-0249">Electron transport</keyword>
<evidence type="ECO:0000256" key="8">
    <source>
        <dbReference type="ARBA" id="ARBA00022692"/>
    </source>
</evidence>
<evidence type="ECO:0000256" key="14">
    <source>
        <dbReference type="ARBA" id="ARBA00023242"/>
    </source>
</evidence>
<keyword evidence="11 20" id="KW-1133">Transmembrane helix</keyword>
<evidence type="ECO:0000256" key="1">
    <source>
        <dbReference type="ARBA" id="ARBA00001970"/>
    </source>
</evidence>
<sequence>MAVPQVKFPLFLCVRVLGVIVAALVLIWNIRYRGGLALISDDKSLIFNVHPVLMVIGLVLLNGEAMLAYKTVTGTKSYKKLVHLSLQFMAFLFGIIGLWAAWKFHNDKGIDNFYSLHSWLGLACLFLFTIQWGAGFVTFWYPGGSRNSRASLMPWHVFFGVYIYVLAVAACATGLLEKATFLQTNNIISHYSAEAMLVNILGVLIVFLGGFVILGVISPPNGKGDVLRGSVDFINMRLKKQKRHRRSVRFYTTCFGFRAPFKVLCDGTFIHHLLVNRITPADTALSNILGAPVKMFTTRCVLAELKSLGESYSDSLNVARDLAPARCDHEQRKSAVACLTEVIGEDNSEHFFVASQDADLRKKFQEKPAVPVVFALRNALFLEPPSQSQQQFAKSAEEQRSHMNELEFKMLVKRKKKSSVNEELGEASDGDEDLSKKIIEDLKKNAAKRNNTDVKDKVQFKRKKAKGPNPLSCKKKKTENQKPVANKEGNENESAETIRSRSKKRKRSRKQKSLTDATA</sequence>
<evidence type="ECO:0000256" key="4">
    <source>
        <dbReference type="ARBA" id="ARBA00022448"/>
    </source>
</evidence>
<evidence type="ECO:0000256" key="5">
    <source>
        <dbReference type="ARBA" id="ARBA00022517"/>
    </source>
</evidence>
<dbReference type="GO" id="GO:0016020">
    <property type="term" value="C:membrane"/>
    <property type="evidence" value="ECO:0007669"/>
    <property type="project" value="UniProtKB-SubCell"/>
</dbReference>
<dbReference type="Pfam" id="PF03188">
    <property type="entry name" value="Cytochrom_B561"/>
    <property type="match status" value="1"/>
</dbReference>
<dbReference type="FunFam" id="3.40.50.1010:FF:000006">
    <property type="entry name" value="rRNA-processing protein UTP23 homolog"/>
    <property type="match status" value="1"/>
</dbReference>
<feature type="transmembrane region" description="Helical" evidence="20">
    <location>
        <begin position="153"/>
        <end position="176"/>
    </location>
</feature>
<evidence type="ECO:0000256" key="7">
    <source>
        <dbReference type="ARBA" id="ARBA00022617"/>
    </source>
</evidence>
<dbReference type="PANTHER" id="PTHR10106">
    <property type="entry name" value="CYTOCHROME B561-RELATED"/>
    <property type="match status" value="1"/>
</dbReference>
<dbReference type="PANTHER" id="PTHR10106:SF0">
    <property type="entry name" value="LD36721P"/>
    <property type="match status" value="1"/>
</dbReference>
<comment type="subcellular location">
    <subcellularLocation>
        <location evidence="2">Membrane</location>
        <topology evidence="2">Multi-pass membrane protein</topology>
    </subcellularLocation>
    <subcellularLocation>
        <location evidence="3">Nucleus</location>
        <location evidence="3">Nucleolus</location>
    </subcellularLocation>
</comment>
<dbReference type="Gene3D" id="1.20.120.1770">
    <property type="match status" value="1"/>
</dbReference>
<proteinExistence type="inferred from homology"/>
<dbReference type="EMBL" id="OX465078">
    <property type="protein sequence ID" value="CAI9272581.1"/>
    <property type="molecule type" value="Genomic_DNA"/>
</dbReference>
<feature type="compositionally biased region" description="Basic residues" evidence="19">
    <location>
        <begin position="500"/>
        <end position="512"/>
    </location>
</feature>
<dbReference type="Proteomes" id="UP001177003">
    <property type="component" value="Chromosome 2"/>
</dbReference>
<protein>
    <recommendedName>
        <fullName evidence="15">ascorbate ferrireductase (transmembrane)</fullName>
        <ecNumber evidence="15">7.2.1.3</ecNumber>
    </recommendedName>
</protein>
<dbReference type="SMART" id="SM00665">
    <property type="entry name" value="B561"/>
    <property type="match status" value="1"/>
</dbReference>
<comment type="cofactor">
    <cofactor evidence="1">
        <name>heme b</name>
        <dbReference type="ChEBI" id="CHEBI:60344"/>
    </cofactor>
</comment>
<feature type="transmembrane region" description="Helical" evidence="20">
    <location>
        <begin position="196"/>
        <end position="217"/>
    </location>
</feature>
<keyword evidence="9" id="KW-0479">Metal-binding</keyword>
<dbReference type="Pfam" id="PF04900">
    <property type="entry name" value="Fcf1"/>
    <property type="match status" value="1"/>
</dbReference>
<keyword evidence="7" id="KW-0349">Heme</keyword>
<dbReference type="CDD" id="cd08766">
    <property type="entry name" value="Cyt_b561_ACYB-1_like"/>
    <property type="match status" value="1"/>
</dbReference>
<dbReference type="InterPro" id="IPR029060">
    <property type="entry name" value="PIN-like_dom_sf"/>
</dbReference>
<organism evidence="22 23">
    <name type="scientific">Lactuca saligna</name>
    <name type="common">Willowleaf lettuce</name>
    <dbReference type="NCBI Taxonomy" id="75948"/>
    <lineage>
        <taxon>Eukaryota</taxon>
        <taxon>Viridiplantae</taxon>
        <taxon>Streptophyta</taxon>
        <taxon>Embryophyta</taxon>
        <taxon>Tracheophyta</taxon>
        <taxon>Spermatophyta</taxon>
        <taxon>Magnoliopsida</taxon>
        <taxon>eudicotyledons</taxon>
        <taxon>Gunneridae</taxon>
        <taxon>Pentapetalae</taxon>
        <taxon>asterids</taxon>
        <taxon>campanulids</taxon>
        <taxon>Asterales</taxon>
        <taxon>Asteraceae</taxon>
        <taxon>Cichorioideae</taxon>
        <taxon>Cichorieae</taxon>
        <taxon>Lactucinae</taxon>
        <taxon>Lactuca</taxon>
    </lineage>
</organism>
<feature type="transmembrane region" description="Helical" evidence="20">
    <location>
        <begin position="81"/>
        <end position="102"/>
    </location>
</feature>
<dbReference type="InterPro" id="IPR057776">
    <property type="entry name" value="UTP23_sensor"/>
</dbReference>
<keyword evidence="8 20" id="KW-0812">Transmembrane</keyword>
<evidence type="ECO:0000256" key="11">
    <source>
        <dbReference type="ARBA" id="ARBA00022989"/>
    </source>
</evidence>
<evidence type="ECO:0000259" key="21">
    <source>
        <dbReference type="PROSITE" id="PS50939"/>
    </source>
</evidence>
<comment type="function">
    <text evidence="16">Involved in rRNA-processing and ribosome biogenesis.</text>
</comment>
<evidence type="ECO:0000256" key="20">
    <source>
        <dbReference type="SAM" id="Phobius"/>
    </source>
</evidence>
<feature type="region of interest" description="Disordered" evidence="19">
    <location>
        <begin position="453"/>
        <end position="519"/>
    </location>
</feature>
<dbReference type="GO" id="GO:0032040">
    <property type="term" value="C:small-subunit processome"/>
    <property type="evidence" value="ECO:0007669"/>
    <property type="project" value="InterPro"/>
</dbReference>
<evidence type="ECO:0000256" key="19">
    <source>
        <dbReference type="SAM" id="MobiDB-lite"/>
    </source>
</evidence>
<keyword evidence="14" id="KW-0539">Nucleus</keyword>
<comment type="similarity">
    <text evidence="17">Belongs to the UTP23/FCF1 family. UTP23 subfamily.</text>
</comment>
<feature type="transmembrane region" description="Helical" evidence="20">
    <location>
        <begin position="12"/>
        <end position="30"/>
    </location>
</feature>
<evidence type="ECO:0000256" key="6">
    <source>
        <dbReference type="ARBA" id="ARBA00022552"/>
    </source>
</evidence>
<dbReference type="FunFam" id="1.20.120.1770:FF:000001">
    <property type="entry name" value="Cytochrome b reductase 1"/>
    <property type="match status" value="1"/>
</dbReference>